<dbReference type="AlphaFoldDB" id="A0A816HJZ2"/>
<gene>
    <name evidence="1" type="ORF">XAT740_LOCUS62815</name>
</gene>
<sequence>MKKLNIRSFGIGTLLKYPPLISSDSKYVFTIGDGCVYVWIVKTGECLRLINQNSIDQQAIIGMAINPNNRLQVI</sequence>
<reference evidence="1" key="1">
    <citation type="submission" date="2021-02" db="EMBL/GenBank/DDBJ databases">
        <authorList>
            <person name="Nowell W R."/>
        </authorList>
    </citation>
    <scope>NUCLEOTIDE SEQUENCE</scope>
</reference>
<dbReference type="EMBL" id="CAJNOR010018262">
    <property type="protein sequence ID" value="CAF1688358.1"/>
    <property type="molecule type" value="Genomic_DNA"/>
</dbReference>
<keyword evidence="2" id="KW-1185">Reference proteome</keyword>
<protein>
    <submittedName>
        <fullName evidence="1">Uncharacterized protein</fullName>
    </submittedName>
</protein>
<organism evidence="1 2">
    <name type="scientific">Adineta ricciae</name>
    <name type="common">Rotifer</name>
    <dbReference type="NCBI Taxonomy" id="249248"/>
    <lineage>
        <taxon>Eukaryota</taxon>
        <taxon>Metazoa</taxon>
        <taxon>Spiralia</taxon>
        <taxon>Gnathifera</taxon>
        <taxon>Rotifera</taxon>
        <taxon>Eurotatoria</taxon>
        <taxon>Bdelloidea</taxon>
        <taxon>Adinetida</taxon>
        <taxon>Adinetidae</taxon>
        <taxon>Adineta</taxon>
    </lineage>
</organism>
<name>A0A816HJZ2_ADIRI</name>
<dbReference type="Proteomes" id="UP000663828">
    <property type="component" value="Unassembled WGS sequence"/>
</dbReference>
<proteinExistence type="predicted"/>
<evidence type="ECO:0000313" key="2">
    <source>
        <dbReference type="Proteomes" id="UP000663828"/>
    </source>
</evidence>
<evidence type="ECO:0000313" key="1">
    <source>
        <dbReference type="EMBL" id="CAF1688358.1"/>
    </source>
</evidence>
<dbReference type="SUPFAM" id="SSF82171">
    <property type="entry name" value="DPP6 N-terminal domain-like"/>
    <property type="match status" value="1"/>
</dbReference>
<accession>A0A816HJZ2</accession>
<comment type="caution">
    <text evidence="1">The sequence shown here is derived from an EMBL/GenBank/DDBJ whole genome shotgun (WGS) entry which is preliminary data.</text>
</comment>